<sequence length="193" mass="21443">MQDRKQTADDCVLDFDVVISRLPKSGLDLGFKASDQELIRLAEFLGVLTVEEMSAELTVMPWRRDGVSVKGVMKARLQQASVLTLDPIPESINERVDLVFVPDGSRLARIAPEHDGELHLDPEGDEIPESFSGDRINLGASLQELLALAINPYPREETATFNEYSTDNTVQEKEPSPFASLQGWRKDSSENSN</sequence>
<dbReference type="EMBL" id="VTWH01000002">
    <property type="protein sequence ID" value="KAA0970655.1"/>
    <property type="molecule type" value="Genomic_DNA"/>
</dbReference>
<proteinExistence type="predicted"/>
<evidence type="ECO:0000313" key="3">
    <source>
        <dbReference type="Proteomes" id="UP000324738"/>
    </source>
</evidence>
<protein>
    <submittedName>
        <fullName evidence="2">DUF177 domain-containing protein</fullName>
    </submittedName>
</protein>
<dbReference type="AlphaFoldDB" id="A0A5B0DXP2"/>
<comment type="caution">
    <text evidence="2">The sequence shown here is derived from an EMBL/GenBank/DDBJ whole genome shotgun (WGS) entry which is preliminary data.</text>
</comment>
<feature type="compositionally biased region" description="Basic and acidic residues" evidence="1">
    <location>
        <begin position="184"/>
        <end position="193"/>
    </location>
</feature>
<name>A0A5B0DXP2_9HYPH</name>
<reference evidence="2 3" key="1">
    <citation type="submission" date="2019-08" db="EMBL/GenBank/DDBJ databases">
        <title>Aureimonas fodiniaquatilis sp. nov., isolated from a coal mine wastewater.</title>
        <authorList>
            <person name="Kim W."/>
        </authorList>
    </citation>
    <scope>NUCLEOTIDE SEQUENCE [LARGE SCALE GENOMIC DNA]</scope>
    <source>
        <strain evidence="2 3">CAU 1482</strain>
    </source>
</reference>
<evidence type="ECO:0000313" key="2">
    <source>
        <dbReference type="EMBL" id="KAA0970655.1"/>
    </source>
</evidence>
<dbReference type="RefSeq" id="WP_149299828.1">
    <property type="nucleotide sequence ID" value="NZ_VTWH01000002.1"/>
</dbReference>
<gene>
    <name evidence="2" type="ORF">FPY71_09165</name>
</gene>
<feature type="region of interest" description="Disordered" evidence="1">
    <location>
        <begin position="164"/>
        <end position="193"/>
    </location>
</feature>
<keyword evidence="3" id="KW-1185">Reference proteome</keyword>
<dbReference type="Proteomes" id="UP000324738">
    <property type="component" value="Unassembled WGS sequence"/>
</dbReference>
<accession>A0A5B0DXP2</accession>
<dbReference type="OrthoDB" id="8443793at2"/>
<evidence type="ECO:0000256" key="1">
    <source>
        <dbReference type="SAM" id="MobiDB-lite"/>
    </source>
</evidence>
<organism evidence="2 3">
    <name type="scientific">Aureimonas fodinaquatilis</name>
    <dbReference type="NCBI Taxonomy" id="2565783"/>
    <lineage>
        <taxon>Bacteria</taxon>
        <taxon>Pseudomonadati</taxon>
        <taxon>Pseudomonadota</taxon>
        <taxon>Alphaproteobacteria</taxon>
        <taxon>Hyphomicrobiales</taxon>
        <taxon>Aurantimonadaceae</taxon>
        <taxon>Aureimonas</taxon>
    </lineage>
</organism>